<accession>A0A3G4ZQA2</accession>
<protein>
    <submittedName>
        <fullName evidence="1">Uncharacterized protein</fullName>
    </submittedName>
</protein>
<gene>
    <name evidence="1" type="ORF">Barrevirus11_10</name>
</gene>
<reference evidence="1" key="1">
    <citation type="submission" date="2018-10" db="EMBL/GenBank/DDBJ databases">
        <title>Hidden diversity of soil giant viruses.</title>
        <authorList>
            <person name="Schulz F."/>
            <person name="Alteio L."/>
            <person name="Goudeau D."/>
            <person name="Ryan E.M."/>
            <person name="Malmstrom R.R."/>
            <person name="Blanchard J."/>
            <person name="Woyke T."/>
        </authorList>
    </citation>
    <scope>NUCLEOTIDE SEQUENCE</scope>
    <source>
        <strain evidence="1">BAV1</strain>
    </source>
</reference>
<evidence type="ECO:0000313" key="1">
    <source>
        <dbReference type="EMBL" id="AYV77080.1"/>
    </source>
</evidence>
<proteinExistence type="predicted"/>
<dbReference type="EMBL" id="MK072008">
    <property type="protein sequence ID" value="AYV77080.1"/>
    <property type="molecule type" value="Genomic_DNA"/>
</dbReference>
<sequence length="65" mass="7920">MDFETYKKSIGSENYKKLRDSTQIQSLYHHRLNPSFRLTIWGHLPKIWNRERILVAIIRVEKYNS</sequence>
<organism evidence="1">
    <name type="scientific">Barrevirus sp</name>
    <dbReference type="NCBI Taxonomy" id="2487763"/>
    <lineage>
        <taxon>Viruses</taxon>
        <taxon>Varidnaviria</taxon>
        <taxon>Bamfordvirae</taxon>
        <taxon>Nucleocytoviricota</taxon>
        <taxon>Megaviricetes</taxon>
        <taxon>Imitervirales</taxon>
        <taxon>Mimiviridae</taxon>
        <taxon>Klosneuvirinae</taxon>
    </lineage>
</organism>
<name>A0A3G4ZQA2_9VIRU</name>